<accession>A0A6I3L0P4</accession>
<protein>
    <submittedName>
        <fullName evidence="6">AAA family ATPase</fullName>
    </submittedName>
</protein>
<dbReference type="GO" id="GO:0016787">
    <property type="term" value="F:hydrolase activity"/>
    <property type="evidence" value="ECO:0007669"/>
    <property type="project" value="UniProtKB-KW"/>
</dbReference>
<dbReference type="PANTHER" id="PTHR11070">
    <property type="entry name" value="UVRD / RECB / PCRA DNA HELICASE FAMILY MEMBER"/>
    <property type="match status" value="1"/>
</dbReference>
<evidence type="ECO:0000313" key="7">
    <source>
        <dbReference type="Proteomes" id="UP000432464"/>
    </source>
</evidence>
<feature type="domain" description="UvrD-like helicase ATP-binding" evidence="5">
    <location>
        <begin position="23"/>
        <end position="107"/>
    </location>
</feature>
<name>A0A6I3L0P4_9NOCA</name>
<keyword evidence="7" id="KW-1185">Reference proteome</keyword>
<dbReference type="GO" id="GO:0005829">
    <property type="term" value="C:cytosol"/>
    <property type="evidence" value="ECO:0007669"/>
    <property type="project" value="TreeGrafter"/>
</dbReference>
<dbReference type="AlphaFoldDB" id="A0A6I3L0P4"/>
<proteinExistence type="predicted"/>
<dbReference type="EMBL" id="WMBB01000006">
    <property type="protein sequence ID" value="MTE14124.1"/>
    <property type="molecule type" value="Genomic_DNA"/>
</dbReference>
<dbReference type="InterPro" id="IPR014016">
    <property type="entry name" value="UvrD-like_ATP-bd"/>
</dbReference>
<evidence type="ECO:0000313" key="6">
    <source>
        <dbReference type="EMBL" id="MTE14124.1"/>
    </source>
</evidence>
<dbReference type="GO" id="GO:0003677">
    <property type="term" value="F:DNA binding"/>
    <property type="evidence" value="ECO:0007669"/>
    <property type="project" value="InterPro"/>
</dbReference>
<dbReference type="Gene3D" id="3.40.50.300">
    <property type="entry name" value="P-loop containing nucleotide triphosphate hydrolases"/>
    <property type="match status" value="2"/>
</dbReference>
<evidence type="ECO:0000256" key="2">
    <source>
        <dbReference type="ARBA" id="ARBA00022801"/>
    </source>
</evidence>
<dbReference type="Proteomes" id="UP000432464">
    <property type="component" value="Unassembled WGS sequence"/>
</dbReference>
<evidence type="ECO:0000256" key="4">
    <source>
        <dbReference type="ARBA" id="ARBA00022840"/>
    </source>
</evidence>
<evidence type="ECO:0000259" key="5">
    <source>
        <dbReference type="Pfam" id="PF00580"/>
    </source>
</evidence>
<dbReference type="GO" id="GO:0043138">
    <property type="term" value="F:3'-5' DNA helicase activity"/>
    <property type="evidence" value="ECO:0007669"/>
    <property type="project" value="TreeGrafter"/>
</dbReference>
<evidence type="ECO:0000256" key="3">
    <source>
        <dbReference type="ARBA" id="ARBA00022806"/>
    </source>
</evidence>
<gene>
    <name evidence="6" type="ORF">GLP40_15300</name>
</gene>
<dbReference type="PANTHER" id="PTHR11070:SF45">
    <property type="entry name" value="DNA 3'-5' HELICASE"/>
    <property type="match status" value="1"/>
</dbReference>
<dbReference type="InterPro" id="IPR027417">
    <property type="entry name" value="P-loop_NTPase"/>
</dbReference>
<comment type="caution">
    <text evidence="6">The sequence shown here is derived from an EMBL/GenBank/DDBJ whole genome shotgun (WGS) entry which is preliminary data.</text>
</comment>
<dbReference type="InterPro" id="IPR000212">
    <property type="entry name" value="DNA_helicase_UvrD/REP"/>
</dbReference>
<dbReference type="SUPFAM" id="SSF52540">
    <property type="entry name" value="P-loop containing nucleoside triphosphate hydrolases"/>
    <property type="match status" value="1"/>
</dbReference>
<organism evidence="6 7">
    <name type="scientific">Nocardia aurantiaca</name>
    <dbReference type="NCBI Taxonomy" id="2675850"/>
    <lineage>
        <taxon>Bacteria</taxon>
        <taxon>Bacillati</taxon>
        <taxon>Actinomycetota</taxon>
        <taxon>Actinomycetes</taxon>
        <taxon>Mycobacteriales</taxon>
        <taxon>Nocardiaceae</taxon>
        <taxon>Nocardia</taxon>
    </lineage>
</organism>
<dbReference type="Pfam" id="PF00580">
    <property type="entry name" value="UvrD-helicase"/>
    <property type="match status" value="1"/>
</dbReference>
<keyword evidence="3" id="KW-0347">Helicase</keyword>
<reference evidence="6 7" key="1">
    <citation type="submission" date="2019-11" db="EMBL/GenBank/DDBJ databases">
        <title>Nocardia sp. nov. CT2-14 isolated from soil.</title>
        <authorList>
            <person name="Kanchanasin P."/>
            <person name="Tanasupawat S."/>
            <person name="Yuki M."/>
            <person name="Kudo T."/>
        </authorList>
    </citation>
    <scope>NUCLEOTIDE SEQUENCE [LARGE SCALE GENOMIC DNA]</scope>
    <source>
        <strain evidence="6 7">CT2-14</strain>
    </source>
</reference>
<sequence length="304" mass="33230">MTSTSTRSSIVGGGTAHCVVPARKAVWQLFYQYEEIRLYQGFLDANDLIAAALAELEENPADPLYDMVVVDEVQDMSVLGLRLVHALTGNAPNALLLVGDGQQKIYAGGWKLSDAGIPIIGRGEVLRVNYRNCDAVLALAASLEGKIRVDDLDGADGTVLSRSEAALRGGTAETWAGSDEDVEEQVRIQLQRIAAQGIPLSATALLTLTNHHADRFRAALRRWQVPFRNLEDHVGAEEDMIKIGTVYRAKGLDFRAVVHPFFSKALPAEPLSDAAHDRADLVTNQRFVALTRAREYVWLGIVED</sequence>
<keyword evidence="1" id="KW-0547">Nucleotide-binding</keyword>
<evidence type="ECO:0000256" key="1">
    <source>
        <dbReference type="ARBA" id="ARBA00022741"/>
    </source>
</evidence>
<keyword evidence="2" id="KW-0378">Hydrolase</keyword>
<dbReference type="GO" id="GO:0000725">
    <property type="term" value="P:recombinational repair"/>
    <property type="evidence" value="ECO:0007669"/>
    <property type="project" value="TreeGrafter"/>
</dbReference>
<keyword evidence="4" id="KW-0067">ATP-binding</keyword>
<dbReference type="GO" id="GO:0005524">
    <property type="term" value="F:ATP binding"/>
    <property type="evidence" value="ECO:0007669"/>
    <property type="project" value="UniProtKB-KW"/>
</dbReference>